<evidence type="ECO:0008006" key="4">
    <source>
        <dbReference type="Google" id="ProtNLM"/>
    </source>
</evidence>
<dbReference type="EMBL" id="LN714502">
    <property type="protein sequence ID" value="CEL78281.1"/>
    <property type="molecule type" value="Genomic_DNA"/>
</dbReference>
<feature type="region of interest" description="Disordered" evidence="1">
    <location>
        <begin position="1"/>
        <end position="38"/>
    </location>
</feature>
<feature type="compositionally biased region" description="Basic and acidic residues" evidence="1">
    <location>
        <begin position="140"/>
        <end position="154"/>
    </location>
</feature>
<feature type="region of interest" description="Disordered" evidence="1">
    <location>
        <begin position="310"/>
        <end position="331"/>
    </location>
</feature>
<proteinExistence type="predicted"/>
<protein>
    <recommendedName>
        <fullName evidence="4">Transmembrane protein</fullName>
    </recommendedName>
</protein>
<accession>A0A0F7VED5</accession>
<evidence type="ECO:0000256" key="1">
    <source>
        <dbReference type="SAM" id="MobiDB-lite"/>
    </source>
</evidence>
<feature type="compositionally biased region" description="Acidic residues" evidence="1">
    <location>
        <begin position="368"/>
        <end position="381"/>
    </location>
</feature>
<feature type="region of interest" description="Disordered" evidence="1">
    <location>
        <begin position="514"/>
        <end position="574"/>
    </location>
</feature>
<feature type="compositionally biased region" description="Low complexity" evidence="1">
    <location>
        <begin position="515"/>
        <end position="540"/>
    </location>
</feature>
<keyword evidence="2" id="KW-0472">Membrane</keyword>
<name>A0A0F7VED5_TOXGV</name>
<dbReference type="AlphaFoldDB" id="A0A0F7VED5"/>
<feature type="transmembrane region" description="Helical" evidence="2">
    <location>
        <begin position="286"/>
        <end position="305"/>
    </location>
</feature>
<feature type="region of interest" description="Disordered" evidence="1">
    <location>
        <begin position="139"/>
        <end position="164"/>
    </location>
</feature>
<sequence>MAETALYYQELSRKQAPQPHRLRPASAPRAPSSAVCGDSLHANSTELYPLQTSQQCSTSEHPGGSNREPCLASPSLLSVEAKPQPQSTCSSAYINSMYRPPILSPQGTVVPPTFVGVPPAPPSLPSPGEISMTALGLPETETKTSQEQARKHAELTGPPTSSPYHVTPPSLLFSPFSIGGPEKRHPEGIALAGAQEPLASHCPRCRESSSSFWEGRASSILGCEDASPAFMARACPLHAGDAGGAPWARGVSLAVAFFDLLGRGVSACSRSLSLGPRQCYTSRVAVLLRVGLAVLVALAVLLFFVHATHGGDRSRAPTEAEIPQPVNREKDSSIWDAAGLPHFASQSDSERRGGAKPSDSDFTWLEDHDTEEASETDERDAEESFFMGGATQLVHPGVGVQGKGACRGRNYLSHTLRLAHEQSFFSLFANTQGMAKYEASDVIGVDGSLYTVFDSSYAIGHTSYTLRPFDDTNYLIGNPKRTGDEDSQWEAITYDEVTKRFFIVREAIVMEEHTPWTPTTTSSAAPNEQKEAAAAPSPSKKAGKVHKSKTANHGGKDEAEAARSAEVETRGATKNAGKLEHYHAVIEEVEISEKSYKVVQACRTEFSFSAQNKGFEGVISLRDTNGKFFLLGLCEGNYCKGGAKGRKRGNGRLVLMEKVEAAGTGEQCIWTTVRVLHLPREVAFTDYSSIAVRGSHVAITSQEDSVVWLGKFNMPEDKPNHSDGGTGVEASVDAPKMLLTDPAALEVVPGGQVLNFPRDEQCNIIYCNIEGIAFAGRLLVTVADKVKAWQDPRCMATDQRVHAFVLPPNFKY</sequence>
<keyword evidence="2" id="KW-0812">Transmembrane</keyword>
<reference evidence="3" key="1">
    <citation type="journal article" date="2015" name="PLoS ONE">
        <title>Comprehensive Evaluation of Toxoplasma gondii VEG and Neospora caninum LIV Genomes with Tachyzoite Stage Transcriptome and Proteome Defines Novel Transcript Features.</title>
        <authorList>
            <person name="Ramaprasad A."/>
            <person name="Mourier T."/>
            <person name="Naeem R."/>
            <person name="Malas T.B."/>
            <person name="Moussa E."/>
            <person name="Panigrahi A."/>
            <person name="Vermont S.J."/>
            <person name="Otto T.D."/>
            <person name="Wastling J."/>
            <person name="Pain A."/>
        </authorList>
    </citation>
    <scope>NUCLEOTIDE SEQUENCE</scope>
    <source>
        <strain evidence="3">VEG</strain>
    </source>
</reference>
<evidence type="ECO:0000256" key="2">
    <source>
        <dbReference type="SAM" id="Phobius"/>
    </source>
</evidence>
<organism evidence="3">
    <name type="scientific">Toxoplasma gondii (strain ATCC 50861 / VEG)</name>
    <dbReference type="NCBI Taxonomy" id="432359"/>
    <lineage>
        <taxon>Eukaryota</taxon>
        <taxon>Sar</taxon>
        <taxon>Alveolata</taxon>
        <taxon>Apicomplexa</taxon>
        <taxon>Conoidasida</taxon>
        <taxon>Coccidia</taxon>
        <taxon>Eucoccidiorida</taxon>
        <taxon>Eimeriorina</taxon>
        <taxon>Sarcocystidae</taxon>
        <taxon>Toxoplasma</taxon>
    </lineage>
</organism>
<keyword evidence="2" id="KW-1133">Transmembrane helix</keyword>
<gene>
    <name evidence="3" type="ORF">BN1205_006270</name>
</gene>
<evidence type="ECO:0000313" key="3">
    <source>
        <dbReference type="EMBL" id="CEL78281.1"/>
    </source>
</evidence>
<feature type="compositionally biased region" description="Low complexity" evidence="1">
    <location>
        <begin position="24"/>
        <end position="34"/>
    </location>
</feature>
<feature type="compositionally biased region" description="Basic and acidic residues" evidence="1">
    <location>
        <begin position="554"/>
        <end position="574"/>
    </location>
</feature>
<feature type="region of interest" description="Disordered" evidence="1">
    <location>
        <begin position="344"/>
        <end position="381"/>
    </location>
</feature>
<feature type="compositionally biased region" description="Basic residues" evidence="1">
    <location>
        <begin position="541"/>
        <end position="550"/>
    </location>
</feature>